<feature type="transmembrane region" description="Helical" evidence="6">
    <location>
        <begin position="168"/>
        <end position="185"/>
    </location>
</feature>
<comment type="caution">
    <text evidence="8">The sequence shown here is derived from an EMBL/GenBank/DDBJ whole genome shotgun (WGS) entry which is preliminary data.</text>
</comment>
<evidence type="ECO:0000256" key="1">
    <source>
        <dbReference type="ARBA" id="ARBA00004651"/>
    </source>
</evidence>
<dbReference type="eggNOG" id="COG1288">
    <property type="taxonomic scope" value="Bacteria"/>
</dbReference>
<feature type="transmembrane region" description="Helical" evidence="6">
    <location>
        <begin position="336"/>
        <end position="357"/>
    </location>
</feature>
<feature type="transmembrane region" description="Helical" evidence="6">
    <location>
        <begin position="65"/>
        <end position="84"/>
    </location>
</feature>
<comment type="subcellular location">
    <subcellularLocation>
        <location evidence="1">Cell membrane</location>
        <topology evidence="1">Multi-pass membrane protein</topology>
    </subcellularLocation>
</comment>
<sequence>MEGDVVMILGLPPILGFLPLVLYIILMMKGKDMNLSVLICVILGAVMTGESVSGFGTVLQNSLSSFLSLIGFIIVLGSGLGEVLTRTKVAHNIVHLVIGKAKLKSKKQAIFIAMCTSTLLVSMLGTLSGSNAIIAPILIPIMASLGITPSTLGVILHGAGAAGLQIGPFVPPVATVMGLTGLNYSQYMKTAGLPLGLIIWVCTFFVACRTQKLTEGKVSYSGDEAVSEDFQVTPEIKRATWAFGITMLVMLVYGVAVKAGASYAIVVMLTASLVTAFASGMGIAEGLTTLVQGASKMFWMFFMFILFDPFLNYVAASGAFDAIAGYMQPLIDAGGVVAFLMLSTAIGVFGISGAGVAQAKMIHDLFLPLVVLLSVKMDIWALVVLVGCQITFFVTPTVDMVGNMGLARSKDIKAMLKNGWVITIVTFVYVLIRAVMYAG</sequence>
<proteinExistence type="predicted"/>
<dbReference type="STRING" id="1512.GCA_900049235_00269"/>
<dbReference type="AlphaFoldDB" id="E7GH42"/>
<feature type="transmembrane region" description="Helical" evidence="6">
    <location>
        <begin position="38"/>
        <end position="59"/>
    </location>
</feature>
<feature type="transmembrane region" description="Helical" evidence="6">
    <location>
        <begin position="6"/>
        <end position="26"/>
    </location>
</feature>
<gene>
    <name evidence="8" type="ORF">HMPREF9474_00235</name>
</gene>
<evidence type="ECO:0000256" key="3">
    <source>
        <dbReference type="ARBA" id="ARBA00022692"/>
    </source>
</evidence>
<keyword evidence="3 6" id="KW-0812">Transmembrane</keyword>
<keyword evidence="4 6" id="KW-1133">Transmembrane helix</keyword>
<evidence type="ECO:0000313" key="9">
    <source>
        <dbReference type="Proteomes" id="UP000002970"/>
    </source>
</evidence>
<evidence type="ECO:0000256" key="5">
    <source>
        <dbReference type="ARBA" id="ARBA00023136"/>
    </source>
</evidence>
<dbReference type="InterPro" id="IPR018461">
    <property type="entry name" value="Na/H_Antiport_NhaC-like_C"/>
</dbReference>
<dbReference type="Pfam" id="PF03553">
    <property type="entry name" value="Na_H_antiporter"/>
    <property type="match status" value="1"/>
</dbReference>
<dbReference type="Proteomes" id="UP000002970">
    <property type="component" value="Unassembled WGS sequence"/>
</dbReference>
<name>E7GH42_CLOS6</name>
<dbReference type="GO" id="GO:0005886">
    <property type="term" value="C:plasma membrane"/>
    <property type="evidence" value="ECO:0007669"/>
    <property type="project" value="UniProtKB-SubCell"/>
</dbReference>
<keyword evidence="2" id="KW-1003">Cell membrane</keyword>
<evidence type="ECO:0000256" key="6">
    <source>
        <dbReference type="SAM" id="Phobius"/>
    </source>
</evidence>
<evidence type="ECO:0000256" key="4">
    <source>
        <dbReference type="ARBA" id="ARBA00022989"/>
    </source>
</evidence>
<keyword evidence="9" id="KW-1185">Reference proteome</keyword>
<feature type="transmembrane region" description="Helical" evidence="6">
    <location>
        <begin position="191"/>
        <end position="208"/>
    </location>
</feature>
<organism evidence="8 9">
    <name type="scientific">Clostridium symbiosum (strain WAL-14163)</name>
    <dbReference type="NCBI Taxonomy" id="742740"/>
    <lineage>
        <taxon>Bacteria</taxon>
        <taxon>Bacillati</taxon>
        <taxon>Bacillota</taxon>
        <taxon>Clostridia</taxon>
        <taxon>Lachnospirales</taxon>
        <taxon>Lachnospiraceae</taxon>
        <taxon>Otoolea</taxon>
    </lineage>
</organism>
<feature type="transmembrane region" description="Helical" evidence="6">
    <location>
        <begin position="369"/>
        <end position="394"/>
    </location>
</feature>
<feature type="transmembrane region" description="Helical" evidence="6">
    <location>
        <begin position="263"/>
        <end position="285"/>
    </location>
</feature>
<dbReference type="HOGENOM" id="CLU_045224_0_0_9"/>
<evidence type="ECO:0000259" key="7">
    <source>
        <dbReference type="Pfam" id="PF03553"/>
    </source>
</evidence>
<feature type="transmembrane region" description="Helical" evidence="6">
    <location>
        <begin position="239"/>
        <end position="257"/>
    </location>
</feature>
<feature type="domain" description="Na+/H+ antiporter NhaC-like C-terminal" evidence="7">
    <location>
        <begin position="22"/>
        <end position="204"/>
    </location>
</feature>
<feature type="transmembrane region" description="Helical" evidence="6">
    <location>
        <begin position="414"/>
        <end position="432"/>
    </location>
</feature>
<dbReference type="EMBL" id="ADLQ01000009">
    <property type="protein sequence ID" value="EGA95938.1"/>
    <property type="molecule type" value="Genomic_DNA"/>
</dbReference>
<feature type="transmembrane region" description="Helical" evidence="6">
    <location>
        <begin position="297"/>
        <end position="316"/>
    </location>
</feature>
<keyword evidence="5 6" id="KW-0472">Membrane</keyword>
<protein>
    <submittedName>
        <fullName evidence="8">Citrate transporter</fullName>
    </submittedName>
</protein>
<evidence type="ECO:0000256" key="2">
    <source>
        <dbReference type="ARBA" id="ARBA00022475"/>
    </source>
</evidence>
<accession>E7GH42</accession>
<reference evidence="8 9" key="1">
    <citation type="submission" date="2010-12" db="EMBL/GenBank/DDBJ databases">
        <title>The Genome Sequence of Clostridium symbiosum strain WAL-14163.</title>
        <authorList>
            <person name="Earl A."/>
            <person name="Ward D."/>
            <person name="Feldgarden M."/>
            <person name="Gevers D."/>
            <person name="Finegold S.M."/>
            <person name="Summanen P.H."/>
            <person name="Molitoris D.R."/>
            <person name="Vaisanen M.L."/>
            <person name="Daigneault M."/>
            <person name="Young S.K."/>
            <person name="Zeng Q."/>
            <person name="Gargeya S."/>
            <person name="Fitzgerald M."/>
            <person name="Haas B."/>
            <person name="Abouelleil A."/>
            <person name="Alvarado L."/>
            <person name="Arachchi H.M."/>
            <person name="Berlin A."/>
            <person name="Brown A."/>
            <person name="Chapman S.B."/>
            <person name="Chen Z."/>
            <person name="Dunbar C."/>
            <person name="Freedman E."/>
            <person name="Gearin G."/>
            <person name="Gellesch M."/>
            <person name="Goldberg J."/>
            <person name="Griggs A."/>
            <person name="Gujja S."/>
            <person name="Heilman E."/>
            <person name="Heiman D."/>
            <person name="Howarth C."/>
            <person name="Larson L."/>
            <person name="Lui A."/>
            <person name="MacDonald P.J.P."/>
            <person name="Mehta T."/>
            <person name="Montmayeur A."/>
            <person name="Murphy C."/>
            <person name="Neiman D."/>
            <person name="Pearson M."/>
            <person name="Priest M."/>
            <person name="Roberts A."/>
            <person name="Saif S."/>
            <person name="Shea T."/>
            <person name="Shenoy N."/>
            <person name="Sisk P."/>
            <person name="Stolte C."/>
            <person name="Sykes S."/>
            <person name="White J."/>
            <person name="Yandava C."/>
            <person name="Nusbaum C."/>
            <person name="Birren B."/>
        </authorList>
    </citation>
    <scope>NUCLEOTIDE SEQUENCE [LARGE SCALE GENOMIC DNA]</scope>
    <source>
        <strain evidence="8 9">WAL-14163</strain>
    </source>
</reference>
<evidence type="ECO:0000313" key="8">
    <source>
        <dbReference type="EMBL" id="EGA95938.1"/>
    </source>
</evidence>